<dbReference type="EMBL" id="ACYT02000031">
    <property type="protein sequence ID" value="EFF79904.1"/>
    <property type="molecule type" value="Genomic_DNA"/>
</dbReference>
<dbReference type="Proteomes" id="UP000003150">
    <property type="component" value="Unassembled WGS sequence"/>
</dbReference>
<gene>
    <name evidence="1" type="ORF">HMPREF0970_01127</name>
</gene>
<reference evidence="1 2" key="1">
    <citation type="submission" date="2009-10" db="EMBL/GenBank/DDBJ databases">
        <authorList>
            <person name="Weinstock G."/>
            <person name="Sodergren E."/>
            <person name="Clifton S."/>
            <person name="Fulton L."/>
            <person name="Fulton B."/>
            <person name="Courtney L."/>
            <person name="Fronick C."/>
            <person name="Harrison M."/>
            <person name="Strong C."/>
            <person name="Farmer C."/>
            <person name="Delahaunty K."/>
            <person name="Markovic C."/>
            <person name="Hall O."/>
            <person name="Minx P."/>
            <person name="Tomlinson C."/>
            <person name="Mitreva M."/>
            <person name="Nelson J."/>
            <person name="Hou S."/>
            <person name="Wollam A."/>
            <person name="Pepin K.H."/>
            <person name="Johnson M."/>
            <person name="Bhonagiri V."/>
            <person name="Nash W.E."/>
            <person name="Warren W."/>
            <person name="Chinwalla A."/>
            <person name="Mardis E.R."/>
            <person name="Wilson R.K."/>
        </authorList>
    </citation>
    <scope>NUCLEOTIDE SEQUENCE [LARGE SCALE GENOMIC DNA]</scope>
    <source>
        <strain evidence="1 2">F0309</strain>
    </source>
</reference>
<protein>
    <submittedName>
        <fullName evidence="1">Uncharacterized protein</fullName>
    </submittedName>
</protein>
<evidence type="ECO:0000313" key="1">
    <source>
        <dbReference type="EMBL" id="EFF79904.1"/>
    </source>
</evidence>
<sequence>MSAPPILTSNTAYQHCRVWLNALTRHLQPQVIQASARAQIGAITDNTVNGEVFQMDGVGISK</sequence>
<dbReference type="HOGENOM" id="CLU_2893762_0_0_11"/>
<organism evidence="1 2">
    <name type="scientific">Schaalia odontolytica F0309</name>
    <dbReference type="NCBI Taxonomy" id="649742"/>
    <lineage>
        <taxon>Bacteria</taxon>
        <taxon>Bacillati</taxon>
        <taxon>Actinomycetota</taxon>
        <taxon>Actinomycetes</taxon>
        <taxon>Actinomycetales</taxon>
        <taxon>Actinomycetaceae</taxon>
        <taxon>Schaalia</taxon>
    </lineage>
</organism>
<accession>D4TYU9</accession>
<dbReference type="AlphaFoldDB" id="D4TYU9"/>
<evidence type="ECO:0000313" key="2">
    <source>
        <dbReference type="Proteomes" id="UP000003150"/>
    </source>
</evidence>
<proteinExistence type="predicted"/>
<comment type="caution">
    <text evidence="1">The sequence shown here is derived from an EMBL/GenBank/DDBJ whole genome shotgun (WGS) entry which is preliminary data.</text>
</comment>
<name>D4TYU9_9ACTO</name>